<dbReference type="AlphaFoldDB" id="A0A0F9IM33"/>
<sequence>MTWRKDNDLQINQSRYNEGNLNEILIIRGTPENEVYLLVTWHDNGQVRISRRIIGKGYDIDSKEGLLYDETGIPESTCGNCRDAGRY</sequence>
<dbReference type="EMBL" id="LAZR01012082">
    <property type="protein sequence ID" value="KKM44025.1"/>
    <property type="molecule type" value="Genomic_DNA"/>
</dbReference>
<protein>
    <submittedName>
        <fullName evidence="1">Uncharacterized protein</fullName>
    </submittedName>
</protein>
<reference evidence="1" key="1">
    <citation type="journal article" date="2015" name="Nature">
        <title>Complex archaea that bridge the gap between prokaryotes and eukaryotes.</title>
        <authorList>
            <person name="Spang A."/>
            <person name="Saw J.H."/>
            <person name="Jorgensen S.L."/>
            <person name="Zaremba-Niedzwiedzka K."/>
            <person name="Martijn J."/>
            <person name="Lind A.E."/>
            <person name="van Eijk R."/>
            <person name="Schleper C."/>
            <person name="Guy L."/>
            <person name="Ettema T.J."/>
        </authorList>
    </citation>
    <scope>NUCLEOTIDE SEQUENCE</scope>
</reference>
<accession>A0A0F9IM33</accession>
<evidence type="ECO:0000313" key="1">
    <source>
        <dbReference type="EMBL" id="KKM44025.1"/>
    </source>
</evidence>
<gene>
    <name evidence="1" type="ORF">LCGC14_1562200</name>
</gene>
<organism evidence="1">
    <name type="scientific">marine sediment metagenome</name>
    <dbReference type="NCBI Taxonomy" id="412755"/>
    <lineage>
        <taxon>unclassified sequences</taxon>
        <taxon>metagenomes</taxon>
        <taxon>ecological metagenomes</taxon>
    </lineage>
</organism>
<proteinExistence type="predicted"/>
<name>A0A0F9IM33_9ZZZZ</name>
<comment type="caution">
    <text evidence="1">The sequence shown here is derived from an EMBL/GenBank/DDBJ whole genome shotgun (WGS) entry which is preliminary data.</text>
</comment>